<proteinExistence type="predicted"/>
<protein>
    <submittedName>
        <fullName evidence="2">Uncharacterized protein</fullName>
    </submittedName>
</protein>
<sequence>MAPTVLAHSLHDEAILVDAKYRDTGRSVSVVVTPNTESALQASIAAQEDSVVVPLVIVPPSSTPLSPAVESASASSSRSISPLPSRGRSRGKRRAVDPLGGKGQQKKQKLVEAFKKIREGINLLEEALA</sequence>
<accession>A0A9P8KYX4</accession>
<organism evidence="2 3">
    <name type="scientific">Glutinoglossum americanum</name>
    <dbReference type="NCBI Taxonomy" id="1670608"/>
    <lineage>
        <taxon>Eukaryota</taxon>
        <taxon>Fungi</taxon>
        <taxon>Dikarya</taxon>
        <taxon>Ascomycota</taxon>
        <taxon>Pezizomycotina</taxon>
        <taxon>Geoglossomycetes</taxon>
        <taxon>Geoglossales</taxon>
        <taxon>Geoglossaceae</taxon>
        <taxon>Glutinoglossum</taxon>
    </lineage>
</organism>
<dbReference type="Proteomes" id="UP000698800">
    <property type="component" value="Unassembled WGS sequence"/>
</dbReference>
<keyword evidence="3" id="KW-1185">Reference proteome</keyword>
<gene>
    <name evidence="2" type="ORF">FGG08_005058</name>
</gene>
<evidence type="ECO:0000256" key="1">
    <source>
        <dbReference type="SAM" id="MobiDB-lite"/>
    </source>
</evidence>
<reference evidence="2" key="1">
    <citation type="submission" date="2021-03" db="EMBL/GenBank/DDBJ databases">
        <title>Comparative genomics and phylogenomic investigation of the class Geoglossomycetes provide insights into ecological specialization and systematics.</title>
        <authorList>
            <person name="Melie T."/>
            <person name="Pirro S."/>
            <person name="Miller A.N."/>
            <person name="Quandt A."/>
        </authorList>
    </citation>
    <scope>NUCLEOTIDE SEQUENCE</scope>
    <source>
        <strain evidence="2">GBOQ0MN5Z8</strain>
    </source>
</reference>
<dbReference type="AlphaFoldDB" id="A0A9P8KYX4"/>
<dbReference type="EMBL" id="JAGHQL010000112">
    <property type="protein sequence ID" value="KAH0538363.1"/>
    <property type="molecule type" value="Genomic_DNA"/>
</dbReference>
<comment type="caution">
    <text evidence="2">The sequence shown here is derived from an EMBL/GenBank/DDBJ whole genome shotgun (WGS) entry which is preliminary data.</text>
</comment>
<evidence type="ECO:0000313" key="2">
    <source>
        <dbReference type="EMBL" id="KAH0538363.1"/>
    </source>
</evidence>
<feature type="compositionally biased region" description="Low complexity" evidence="1">
    <location>
        <begin position="62"/>
        <end position="86"/>
    </location>
</feature>
<name>A0A9P8KYX4_9PEZI</name>
<evidence type="ECO:0000313" key="3">
    <source>
        <dbReference type="Proteomes" id="UP000698800"/>
    </source>
</evidence>
<feature type="region of interest" description="Disordered" evidence="1">
    <location>
        <begin position="62"/>
        <end position="108"/>
    </location>
</feature>